<dbReference type="Gene3D" id="3.40.50.720">
    <property type="entry name" value="NAD(P)-binding Rossmann-like Domain"/>
    <property type="match status" value="1"/>
</dbReference>
<dbReference type="InterPro" id="IPR050838">
    <property type="entry name" value="Ketopantoate_reductase"/>
</dbReference>
<evidence type="ECO:0000256" key="10">
    <source>
        <dbReference type="RuleBase" id="RU362068"/>
    </source>
</evidence>
<dbReference type="EMBL" id="BMGJ01000003">
    <property type="protein sequence ID" value="GGD57113.1"/>
    <property type="molecule type" value="Genomic_DNA"/>
</dbReference>
<dbReference type="InterPro" id="IPR013332">
    <property type="entry name" value="KPR_N"/>
</dbReference>
<evidence type="ECO:0000256" key="8">
    <source>
        <dbReference type="ARBA" id="ARBA00032024"/>
    </source>
</evidence>
<evidence type="ECO:0000313" key="13">
    <source>
        <dbReference type="EMBL" id="GGD57113.1"/>
    </source>
</evidence>
<evidence type="ECO:0000256" key="1">
    <source>
        <dbReference type="ARBA" id="ARBA00004994"/>
    </source>
</evidence>
<comment type="pathway">
    <text evidence="1 10">Cofactor biosynthesis; (R)-pantothenate biosynthesis; (R)-pantoate from 3-methyl-2-oxobutanoate: step 2/2.</text>
</comment>
<evidence type="ECO:0000256" key="9">
    <source>
        <dbReference type="ARBA" id="ARBA00048793"/>
    </source>
</evidence>
<reference evidence="14" key="1">
    <citation type="journal article" date="2019" name="Int. J. Syst. Evol. Microbiol.">
        <title>The Global Catalogue of Microorganisms (GCM) 10K type strain sequencing project: providing services to taxonomists for standard genome sequencing and annotation.</title>
        <authorList>
            <consortium name="The Broad Institute Genomics Platform"/>
            <consortium name="The Broad Institute Genome Sequencing Center for Infectious Disease"/>
            <person name="Wu L."/>
            <person name="Ma J."/>
        </authorList>
    </citation>
    <scope>NUCLEOTIDE SEQUENCE [LARGE SCALE GENOMIC DNA]</scope>
    <source>
        <strain evidence="14">CGMCC 1.12923</strain>
    </source>
</reference>
<evidence type="ECO:0000256" key="5">
    <source>
        <dbReference type="ARBA" id="ARBA00022655"/>
    </source>
</evidence>
<evidence type="ECO:0000256" key="7">
    <source>
        <dbReference type="ARBA" id="ARBA00023002"/>
    </source>
</evidence>
<dbReference type="EC" id="1.1.1.169" evidence="3 10"/>
<accession>A0ABQ1R3N5</accession>
<dbReference type="RefSeq" id="WP_099034003.1">
    <property type="nucleotide sequence ID" value="NZ_BMGJ01000003.1"/>
</dbReference>
<dbReference type="Pfam" id="PF02558">
    <property type="entry name" value="ApbA"/>
    <property type="match status" value="1"/>
</dbReference>
<evidence type="ECO:0000256" key="2">
    <source>
        <dbReference type="ARBA" id="ARBA00007870"/>
    </source>
</evidence>
<feature type="domain" description="Ketopantoate reductase N-terminal" evidence="11">
    <location>
        <begin position="3"/>
        <end position="140"/>
    </location>
</feature>
<dbReference type="InterPro" id="IPR013752">
    <property type="entry name" value="KPA_reductase"/>
</dbReference>
<sequence length="298" mass="33256">MKIVLMGQGAIGSLLAGICETKQLDYAVITRNPTCQPVQLTFVNDQYRQFTPPQLLPTQLQGDELLVMPLKAFQVVPAVTQLKPYLSRQTLVLLNNGMGVTEQVSEILPDNALIAGISKKAVYKQGKKVYETAVGTTELGWISQAEKSGSKKSLIQKRINTLLSPCCWHQVLLPLQWQKLAINAVINPLTALYNINNGALLRPEYQQEITQLCEETKTLMKHKGIAGWNNSLDELNHVISNTADNYSSMHQDIAHNRATEIDYINGYLVRQGQQAGLDMTAHYSLWQRVKALEQATSR</sequence>
<protein>
    <recommendedName>
        <fullName evidence="4 10">2-dehydropantoate 2-reductase</fullName>
        <ecNumber evidence="3 10">1.1.1.169</ecNumber>
    </recommendedName>
    <alternativeName>
        <fullName evidence="8 10">Ketopantoate reductase</fullName>
    </alternativeName>
</protein>
<organism evidence="13 14">
    <name type="scientific">Lacimicrobium alkaliphilum</name>
    <dbReference type="NCBI Taxonomy" id="1526571"/>
    <lineage>
        <taxon>Bacteria</taxon>
        <taxon>Pseudomonadati</taxon>
        <taxon>Pseudomonadota</taxon>
        <taxon>Gammaproteobacteria</taxon>
        <taxon>Alteromonadales</taxon>
        <taxon>Alteromonadaceae</taxon>
        <taxon>Lacimicrobium</taxon>
    </lineage>
</organism>
<comment type="similarity">
    <text evidence="2 10">Belongs to the ketopantoate reductase family.</text>
</comment>
<evidence type="ECO:0000259" key="12">
    <source>
        <dbReference type="Pfam" id="PF08546"/>
    </source>
</evidence>
<proteinExistence type="inferred from homology"/>
<dbReference type="PANTHER" id="PTHR43765">
    <property type="entry name" value="2-DEHYDROPANTOATE 2-REDUCTASE-RELATED"/>
    <property type="match status" value="1"/>
</dbReference>
<dbReference type="Proteomes" id="UP000614272">
    <property type="component" value="Unassembled WGS sequence"/>
</dbReference>
<dbReference type="Gene3D" id="1.10.1040.10">
    <property type="entry name" value="N-(1-d-carboxylethyl)-l-norvaline Dehydrogenase, domain 2"/>
    <property type="match status" value="1"/>
</dbReference>
<dbReference type="PANTHER" id="PTHR43765:SF2">
    <property type="entry name" value="2-DEHYDROPANTOATE 2-REDUCTASE"/>
    <property type="match status" value="1"/>
</dbReference>
<dbReference type="Pfam" id="PF08546">
    <property type="entry name" value="ApbA_C"/>
    <property type="match status" value="1"/>
</dbReference>
<gene>
    <name evidence="13" type="primary">panE</name>
    <name evidence="13" type="ORF">GCM10011357_10730</name>
</gene>
<comment type="caution">
    <text evidence="13">The sequence shown here is derived from an EMBL/GenBank/DDBJ whole genome shotgun (WGS) entry which is preliminary data.</text>
</comment>
<keyword evidence="5 10" id="KW-0566">Pantothenate biosynthesis</keyword>
<dbReference type="InterPro" id="IPR003710">
    <property type="entry name" value="ApbA"/>
</dbReference>
<dbReference type="NCBIfam" id="TIGR00745">
    <property type="entry name" value="apbA_panE"/>
    <property type="match status" value="1"/>
</dbReference>
<dbReference type="SUPFAM" id="SSF51735">
    <property type="entry name" value="NAD(P)-binding Rossmann-fold domains"/>
    <property type="match status" value="1"/>
</dbReference>
<keyword evidence="7 10" id="KW-0560">Oxidoreductase</keyword>
<dbReference type="InterPro" id="IPR036291">
    <property type="entry name" value="NAD(P)-bd_dom_sf"/>
</dbReference>
<evidence type="ECO:0000259" key="11">
    <source>
        <dbReference type="Pfam" id="PF02558"/>
    </source>
</evidence>
<keyword evidence="6 10" id="KW-0521">NADP</keyword>
<evidence type="ECO:0000256" key="3">
    <source>
        <dbReference type="ARBA" id="ARBA00013014"/>
    </source>
</evidence>
<comment type="catalytic activity">
    <reaction evidence="9 10">
        <text>(R)-pantoate + NADP(+) = 2-dehydropantoate + NADPH + H(+)</text>
        <dbReference type="Rhea" id="RHEA:16233"/>
        <dbReference type="ChEBI" id="CHEBI:11561"/>
        <dbReference type="ChEBI" id="CHEBI:15378"/>
        <dbReference type="ChEBI" id="CHEBI:15980"/>
        <dbReference type="ChEBI" id="CHEBI:57783"/>
        <dbReference type="ChEBI" id="CHEBI:58349"/>
        <dbReference type="EC" id="1.1.1.169"/>
    </reaction>
</comment>
<evidence type="ECO:0000256" key="6">
    <source>
        <dbReference type="ARBA" id="ARBA00022857"/>
    </source>
</evidence>
<dbReference type="InterPro" id="IPR008927">
    <property type="entry name" value="6-PGluconate_DH-like_C_sf"/>
</dbReference>
<keyword evidence="14" id="KW-1185">Reference proteome</keyword>
<evidence type="ECO:0000313" key="14">
    <source>
        <dbReference type="Proteomes" id="UP000614272"/>
    </source>
</evidence>
<name>A0ABQ1R3N5_9ALTE</name>
<feature type="domain" description="Ketopantoate reductase C-terminal" evidence="12">
    <location>
        <begin position="175"/>
        <end position="293"/>
    </location>
</feature>
<dbReference type="SUPFAM" id="SSF48179">
    <property type="entry name" value="6-phosphogluconate dehydrogenase C-terminal domain-like"/>
    <property type="match status" value="1"/>
</dbReference>
<comment type="function">
    <text evidence="10">Catalyzes the NADPH-dependent reduction of ketopantoate into pantoic acid.</text>
</comment>
<dbReference type="InterPro" id="IPR013328">
    <property type="entry name" value="6PGD_dom2"/>
</dbReference>
<evidence type="ECO:0000256" key="4">
    <source>
        <dbReference type="ARBA" id="ARBA00019465"/>
    </source>
</evidence>